<dbReference type="GO" id="GO:0033743">
    <property type="term" value="F:peptide-methionine (R)-S-oxide reductase activity"/>
    <property type="evidence" value="ECO:0007669"/>
    <property type="project" value="UniProtKB-EC"/>
</dbReference>
<feature type="domain" description="MsrB" evidence="5">
    <location>
        <begin position="42"/>
        <end position="163"/>
    </location>
</feature>
<dbReference type="PROSITE" id="PS51318">
    <property type="entry name" value="TAT"/>
    <property type="match status" value="1"/>
</dbReference>
<dbReference type="RefSeq" id="WP_168136047.1">
    <property type="nucleotide sequence ID" value="NZ_JAAVJH010000019.1"/>
</dbReference>
<comment type="caution">
    <text evidence="6">The sequence shown here is derived from an EMBL/GenBank/DDBJ whole genome shotgun (WGS) entry which is preliminary data.</text>
</comment>
<dbReference type="InterPro" id="IPR006311">
    <property type="entry name" value="TAT_signal"/>
</dbReference>
<evidence type="ECO:0000313" key="6">
    <source>
        <dbReference type="EMBL" id="NJR80491.1"/>
    </source>
</evidence>
<gene>
    <name evidence="6" type="primary">msrB</name>
    <name evidence="6" type="ORF">HBH26_18085</name>
</gene>
<evidence type="ECO:0000313" key="7">
    <source>
        <dbReference type="Proteomes" id="UP000732399"/>
    </source>
</evidence>
<dbReference type="Pfam" id="PF01641">
    <property type="entry name" value="SelR"/>
    <property type="match status" value="1"/>
</dbReference>
<dbReference type="PANTHER" id="PTHR10173">
    <property type="entry name" value="METHIONINE SULFOXIDE REDUCTASE"/>
    <property type="match status" value="1"/>
</dbReference>
<keyword evidence="7" id="KW-1185">Reference proteome</keyword>
<protein>
    <recommendedName>
        <fullName evidence="1">peptide-methionine (R)-S-oxide reductase</fullName>
        <ecNumber evidence="1">1.8.4.12</ecNumber>
    </recommendedName>
</protein>
<organism evidence="6 7">
    <name type="scientific">Sphingomonas corticis</name>
    <dbReference type="NCBI Taxonomy" id="2722791"/>
    <lineage>
        <taxon>Bacteria</taxon>
        <taxon>Pseudomonadati</taxon>
        <taxon>Pseudomonadota</taxon>
        <taxon>Alphaproteobacteria</taxon>
        <taxon>Sphingomonadales</taxon>
        <taxon>Sphingomonadaceae</taxon>
        <taxon>Sphingomonas</taxon>
    </lineage>
</organism>
<dbReference type="SUPFAM" id="SSF51316">
    <property type="entry name" value="Mss4-like"/>
    <property type="match status" value="1"/>
</dbReference>
<dbReference type="InterPro" id="IPR028427">
    <property type="entry name" value="Met_Sox_Rdtase_MsrB"/>
</dbReference>
<accession>A0ABX1CT24</accession>
<dbReference type="EMBL" id="JAAVJH010000019">
    <property type="protein sequence ID" value="NJR80491.1"/>
    <property type="molecule type" value="Genomic_DNA"/>
</dbReference>
<dbReference type="PANTHER" id="PTHR10173:SF57">
    <property type="entry name" value="PEPTIDE-METHIONINE (R)-S-OXIDE REDUCTASE"/>
    <property type="match status" value="1"/>
</dbReference>
<evidence type="ECO:0000256" key="1">
    <source>
        <dbReference type="ARBA" id="ARBA00012499"/>
    </source>
</evidence>
<comment type="catalytic activity">
    <reaction evidence="3">
        <text>L-methionyl-[protein] + [thioredoxin]-disulfide + H2O = L-methionyl-(R)-S-oxide-[protein] + [thioredoxin]-dithiol</text>
        <dbReference type="Rhea" id="RHEA:24164"/>
        <dbReference type="Rhea" id="RHEA-COMP:10698"/>
        <dbReference type="Rhea" id="RHEA-COMP:10700"/>
        <dbReference type="Rhea" id="RHEA-COMP:12313"/>
        <dbReference type="Rhea" id="RHEA-COMP:12314"/>
        <dbReference type="ChEBI" id="CHEBI:15377"/>
        <dbReference type="ChEBI" id="CHEBI:16044"/>
        <dbReference type="ChEBI" id="CHEBI:29950"/>
        <dbReference type="ChEBI" id="CHEBI:45764"/>
        <dbReference type="ChEBI" id="CHEBI:50058"/>
        <dbReference type="EC" id="1.8.4.12"/>
    </reaction>
</comment>
<evidence type="ECO:0000256" key="2">
    <source>
        <dbReference type="ARBA" id="ARBA00023002"/>
    </source>
</evidence>
<evidence type="ECO:0000256" key="3">
    <source>
        <dbReference type="ARBA" id="ARBA00048488"/>
    </source>
</evidence>
<evidence type="ECO:0000256" key="4">
    <source>
        <dbReference type="SAM" id="SignalP"/>
    </source>
</evidence>
<dbReference type="NCBIfam" id="TIGR00357">
    <property type="entry name" value="peptide-methionine (R)-S-oxide reductase MsrB"/>
    <property type="match status" value="1"/>
</dbReference>
<evidence type="ECO:0000259" key="5">
    <source>
        <dbReference type="PROSITE" id="PS51790"/>
    </source>
</evidence>
<dbReference type="Gene3D" id="2.170.150.20">
    <property type="entry name" value="Peptide methionine sulfoxide reductase"/>
    <property type="match status" value="1"/>
</dbReference>
<dbReference type="PROSITE" id="PS51257">
    <property type="entry name" value="PROKAR_LIPOPROTEIN"/>
    <property type="match status" value="1"/>
</dbReference>
<dbReference type="EC" id="1.8.4.12" evidence="1"/>
<sequence>MDHQPHRRRFLSLAAGTAAASVVAACGARPAEAERFPVTKPDAEWRRQLGTAAYNVLRHEDTERPFTSPLNDEHRRGTFACKGCAQPLFSSRTKFDSGTGWPSFYAPLADAVATRRDSTLGMVRTEVHCRRCGGHLGHVFDDGPKPTGLRYCMNGVAMTFRPA</sequence>
<keyword evidence="4" id="KW-0732">Signal</keyword>
<dbReference type="InterPro" id="IPR011057">
    <property type="entry name" value="Mss4-like_sf"/>
</dbReference>
<dbReference type="InterPro" id="IPR002579">
    <property type="entry name" value="Met_Sox_Rdtase_MsrB_dom"/>
</dbReference>
<proteinExistence type="predicted"/>
<dbReference type="Proteomes" id="UP000732399">
    <property type="component" value="Unassembled WGS sequence"/>
</dbReference>
<keyword evidence="2 6" id="KW-0560">Oxidoreductase</keyword>
<dbReference type="PROSITE" id="PS51790">
    <property type="entry name" value="MSRB"/>
    <property type="match status" value="1"/>
</dbReference>
<reference evidence="6 7" key="1">
    <citation type="submission" date="2020-03" db="EMBL/GenBank/DDBJ databases">
        <authorList>
            <person name="Wang L."/>
            <person name="He N."/>
            <person name="Li Y."/>
            <person name="Fang Y."/>
            <person name="Zhang F."/>
        </authorList>
    </citation>
    <scope>NUCLEOTIDE SEQUENCE [LARGE SCALE GENOMIC DNA]</scope>
    <source>
        <strain evidence="6 7">36D10-4-7</strain>
    </source>
</reference>
<name>A0ABX1CT24_9SPHN</name>
<feature type="chain" id="PRO_5046128684" description="peptide-methionine (R)-S-oxide reductase" evidence="4">
    <location>
        <begin position="25"/>
        <end position="163"/>
    </location>
</feature>
<feature type="signal peptide" evidence="4">
    <location>
        <begin position="1"/>
        <end position="24"/>
    </location>
</feature>